<protein>
    <submittedName>
        <fullName evidence="1">Uncharacterized protein</fullName>
    </submittedName>
</protein>
<accession>A0A2B1KFG4</accession>
<reference evidence="1 2" key="1">
    <citation type="submission" date="2017-09" db="EMBL/GenBank/DDBJ databases">
        <title>Large-scale bioinformatics analysis of Bacillus genomes uncovers conserved roles of natural products in bacterial physiology.</title>
        <authorList>
            <consortium name="Agbiome Team Llc"/>
            <person name="Bleich R.M."/>
            <person name="Grubbs K.J."/>
            <person name="Santa Maria K.C."/>
            <person name="Allen S.E."/>
            <person name="Farag S."/>
            <person name="Shank E.A."/>
            <person name="Bowers A."/>
        </authorList>
    </citation>
    <scope>NUCLEOTIDE SEQUENCE [LARGE SCALE GENOMIC DNA]</scope>
    <source>
        <strain evidence="1 2">AFS076905</strain>
    </source>
</reference>
<name>A0A2B1KFG4_BACCE</name>
<evidence type="ECO:0000313" key="2">
    <source>
        <dbReference type="Proteomes" id="UP000225182"/>
    </source>
</evidence>
<dbReference type="EMBL" id="NUYN01000022">
    <property type="protein sequence ID" value="PFN24831.1"/>
    <property type="molecule type" value="Genomic_DNA"/>
</dbReference>
<sequence length="93" mass="10555">MWVLFLLVSTTVGAAVVTKRRVRKRMGSSNFFVQGNYVIKLVTSGKTGVKDVISTNKYIYDTPYEKGFKCLFSHEGFFVLTSCIRLYTKGDLK</sequence>
<dbReference type="AlphaFoldDB" id="A0A2B1KFG4"/>
<evidence type="ECO:0000313" key="1">
    <source>
        <dbReference type="EMBL" id="PFN24831.1"/>
    </source>
</evidence>
<dbReference type="Proteomes" id="UP000225182">
    <property type="component" value="Unassembled WGS sequence"/>
</dbReference>
<proteinExistence type="predicted"/>
<organism evidence="1 2">
    <name type="scientific">Bacillus cereus</name>
    <dbReference type="NCBI Taxonomy" id="1396"/>
    <lineage>
        <taxon>Bacteria</taxon>
        <taxon>Bacillati</taxon>
        <taxon>Bacillota</taxon>
        <taxon>Bacilli</taxon>
        <taxon>Bacillales</taxon>
        <taxon>Bacillaceae</taxon>
        <taxon>Bacillus</taxon>
        <taxon>Bacillus cereus group</taxon>
    </lineage>
</organism>
<gene>
    <name evidence="1" type="ORF">COJ50_14100</name>
</gene>
<comment type="caution">
    <text evidence="1">The sequence shown here is derived from an EMBL/GenBank/DDBJ whole genome shotgun (WGS) entry which is preliminary data.</text>
</comment>